<evidence type="ECO:0000313" key="2">
    <source>
        <dbReference type="EMBL" id="KHN84162.1"/>
    </source>
</evidence>
<evidence type="ECO:0000256" key="1">
    <source>
        <dbReference type="SAM" id="SignalP"/>
    </source>
</evidence>
<organism evidence="2 3">
    <name type="scientific">Toxocara canis</name>
    <name type="common">Canine roundworm</name>
    <dbReference type="NCBI Taxonomy" id="6265"/>
    <lineage>
        <taxon>Eukaryota</taxon>
        <taxon>Metazoa</taxon>
        <taxon>Ecdysozoa</taxon>
        <taxon>Nematoda</taxon>
        <taxon>Chromadorea</taxon>
        <taxon>Rhabditida</taxon>
        <taxon>Spirurina</taxon>
        <taxon>Ascaridomorpha</taxon>
        <taxon>Ascaridoidea</taxon>
        <taxon>Toxocaridae</taxon>
        <taxon>Toxocara</taxon>
    </lineage>
</organism>
<sequence>MTVVFFFLFLILAPFRLELFHRILMMTSRYRLLCNARSFYNTLILRGDQLFKRINKATNEDYPIYDQNALLRNTLFLLCFCFLSFSCCRPRLDQKYRLDGCRE</sequence>
<feature type="chain" id="PRO_5002096311" description="Secreted protein" evidence="1">
    <location>
        <begin position="21"/>
        <end position="103"/>
    </location>
</feature>
<reference evidence="2 3" key="1">
    <citation type="submission" date="2014-11" db="EMBL/GenBank/DDBJ databases">
        <title>Genetic blueprint of the zoonotic pathogen Toxocara canis.</title>
        <authorList>
            <person name="Zhu X.-Q."/>
            <person name="Korhonen P.K."/>
            <person name="Cai H."/>
            <person name="Young N.D."/>
            <person name="Nejsum P."/>
            <person name="von Samson-Himmelstjerna G."/>
            <person name="Boag P.R."/>
            <person name="Tan P."/>
            <person name="Li Q."/>
            <person name="Min J."/>
            <person name="Yang Y."/>
            <person name="Wang X."/>
            <person name="Fang X."/>
            <person name="Hall R.S."/>
            <person name="Hofmann A."/>
            <person name="Sternberg P.W."/>
            <person name="Jex A.R."/>
            <person name="Gasser R.B."/>
        </authorList>
    </citation>
    <scope>NUCLEOTIDE SEQUENCE [LARGE SCALE GENOMIC DNA]</scope>
    <source>
        <strain evidence="2">PN_DK_2014</strain>
    </source>
</reference>
<feature type="signal peptide" evidence="1">
    <location>
        <begin position="1"/>
        <end position="20"/>
    </location>
</feature>
<gene>
    <name evidence="2" type="ORF">Tcan_04919</name>
</gene>
<dbReference type="AlphaFoldDB" id="A0A0B2VRY6"/>
<name>A0A0B2VRY6_TOXCA</name>
<dbReference type="Proteomes" id="UP000031036">
    <property type="component" value="Unassembled WGS sequence"/>
</dbReference>
<comment type="caution">
    <text evidence="2">The sequence shown here is derived from an EMBL/GenBank/DDBJ whole genome shotgun (WGS) entry which is preliminary data.</text>
</comment>
<keyword evidence="3" id="KW-1185">Reference proteome</keyword>
<protein>
    <recommendedName>
        <fullName evidence="4">Secreted protein</fullName>
    </recommendedName>
</protein>
<keyword evidence="1" id="KW-0732">Signal</keyword>
<proteinExistence type="predicted"/>
<dbReference type="EMBL" id="JPKZ01001041">
    <property type="protein sequence ID" value="KHN84162.1"/>
    <property type="molecule type" value="Genomic_DNA"/>
</dbReference>
<evidence type="ECO:0008006" key="4">
    <source>
        <dbReference type="Google" id="ProtNLM"/>
    </source>
</evidence>
<accession>A0A0B2VRY6</accession>
<evidence type="ECO:0000313" key="3">
    <source>
        <dbReference type="Proteomes" id="UP000031036"/>
    </source>
</evidence>